<dbReference type="Gene3D" id="3.40.50.300">
    <property type="entry name" value="P-loop containing nucleotide triphosphate hydrolases"/>
    <property type="match status" value="1"/>
</dbReference>
<dbReference type="InterPro" id="IPR012337">
    <property type="entry name" value="RNaseH-like_sf"/>
</dbReference>
<organism evidence="3">
    <name type="scientific">Caldilineaceae bacterium SB0675_bin_29</name>
    <dbReference type="NCBI Taxonomy" id="2605266"/>
    <lineage>
        <taxon>Bacteria</taxon>
        <taxon>Bacillati</taxon>
        <taxon>Chloroflexota</taxon>
        <taxon>Caldilineae</taxon>
        <taxon>Caldilineales</taxon>
        <taxon>Caldilineaceae</taxon>
    </lineage>
</organism>
<dbReference type="InterPro" id="IPR019993">
    <property type="entry name" value="RecB_nuclease_TM0106_put"/>
</dbReference>
<dbReference type="InterPro" id="IPR041677">
    <property type="entry name" value="DNA2/NAM7_AAA_11"/>
</dbReference>
<comment type="caution">
    <text evidence="3">The sequence shown here is derived from an EMBL/GenBank/DDBJ whole genome shotgun (WGS) entry which is preliminary data.</text>
</comment>
<feature type="domain" description="DNA2/NAM7 helicase helicase" evidence="1">
    <location>
        <begin position="750"/>
        <end position="817"/>
    </location>
</feature>
<dbReference type="GO" id="GO:0004386">
    <property type="term" value="F:helicase activity"/>
    <property type="evidence" value="ECO:0007669"/>
    <property type="project" value="InterPro"/>
</dbReference>
<feature type="non-terminal residue" evidence="3">
    <location>
        <position position="834"/>
    </location>
</feature>
<sequence>MDLVDGEIRFSASDLVGHLACRHLTALNLEVARGRRGAPKAWDPELKLLRERGLAHERDFIRSLEEMGREVTTIAGVGIDAETVAATVAAMRAGRDIIVQGALAEGRWGGRPDILGRIDAPSNLGDWSYEVIDTKLAQETKGGTILQLSLYSDLVRTVQGVMPENMHVVVPWSEFEPQSYRCNDYAAYYRLVRSDLETAAESHSPTYPEPREHCSICRWNQELCDPRRRNDDHLCLVAGISSSQIEELRSQDVSTTEGLAELALPLAWRPERGAAAGYQRVREQARVQVEERRSGQPVWEPLAPEPKAGLALLPEPAPGDIFFDFEGSPFVGEKGLEYLFGYLTVDEAGEGKHTCLWAFDHAQEKRNFEEYVDWVMARWRQYPGMHIYHFAPYEPSAMKRLMGYYATREDEVDSMLRAGLFVDLHRVVRGGLRASVESYSLKEMEKFFGFKRSVDLRTVNPALFRLGACLELGSPEDIAVADRRVVEAYNRDDCASTLHLRDWLESIRQEIVRGGAEIERPAVEDGDAPESVSDWQKMIEELSGRIIGSDMPVLAGERGKEQQARWLLANVLDWHRREEKPVWWEYFRLNDYTVEELIDEKAALADLTFAGEGEDEEGKPVLRYHFPAQDVDLRGGETLYIPGVGRFGKLVVLSERDRTVDVRKPRGVVDIQPEALFAHDHIATKAQKEALVRIGEEVAIRGIRGDGAYAVGRDLLLRQPPRTGGEPLRYEGETALDAALRIAGRPGFGVLPIQGPPGAGKTFTASRMICRLVANGARVGICANSHKVIGNLLDGVMEAAQEGGVELRAVQKVGRGASTESGDPRLILVKDNPP</sequence>
<reference evidence="3" key="1">
    <citation type="submission" date="2019-09" db="EMBL/GenBank/DDBJ databases">
        <title>Characterisation of the sponge microbiome using genome-centric metagenomics.</title>
        <authorList>
            <person name="Engelberts J.P."/>
            <person name="Robbins S.J."/>
            <person name="De Goeij J.M."/>
            <person name="Aranda M."/>
            <person name="Bell S.C."/>
            <person name="Webster N.S."/>
        </authorList>
    </citation>
    <scope>NUCLEOTIDE SEQUENCE</scope>
    <source>
        <strain evidence="3">SB0675_bin_29</strain>
    </source>
</reference>
<evidence type="ECO:0000259" key="1">
    <source>
        <dbReference type="Pfam" id="PF13086"/>
    </source>
</evidence>
<proteinExistence type="predicted"/>
<dbReference type="Pfam" id="PF13086">
    <property type="entry name" value="AAA_11"/>
    <property type="match status" value="1"/>
</dbReference>
<gene>
    <name evidence="3" type="ORF">F4148_02370</name>
</gene>
<name>A0A6B1FU64_9CHLR</name>
<feature type="domain" description="YprB ribonuclease H-like" evidence="2">
    <location>
        <begin position="321"/>
        <end position="504"/>
    </location>
</feature>
<dbReference type="EMBL" id="VYDA01000091">
    <property type="protein sequence ID" value="MYH60643.1"/>
    <property type="molecule type" value="Genomic_DNA"/>
</dbReference>
<dbReference type="Pfam" id="PF13482">
    <property type="entry name" value="RNase_H_2"/>
    <property type="match status" value="1"/>
</dbReference>
<evidence type="ECO:0000313" key="3">
    <source>
        <dbReference type="EMBL" id="MYH60643.1"/>
    </source>
</evidence>
<dbReference type="InterPro" id="IPR038720">
    <property type="entry name" value="YprB_RNase_H-like_dom"/>
</dbReference>
<dbReference type="InterPro" id="IPR027417">
    <property type="entry name" value="P-loop_NTPase"/>
</dbReference>
<dbReference type="NCBIfam" id="TIGR03491">
    <property type="entry name" value="TM0106 family RecB-like putative nuclease"/>
    <property type="match status" value="1"/>
</dbReference>
<accession>A0A6B1FU64</accession>
<dbReference type="SUPFAM" id="SSF53098">
    <property type="entry name" value="Ribonuclease H-like"/>
    <property type="match status" value="1"/>
</dbReference>
<evidence type="ECO:0000259" key="2">
    <source>
        <dbReference type="Pfam" id="PF13482"/>
    </source>
</evidence>
<protein>
    <submittedName>
        <fullName evidence="3">TM0106 family RecB-like putative nuclease</fullName>
    </submittedName>
</protein>
<dbReference type="AlphaFoldDB" id="A0A6B1FU64"/>
<dbReference type="SUPFAM" id="SSF52540">
    <property type="entry name" value="P-loop containing nucleoside triphosphate hydrolases"/>
    <property type="match status" value="1"/>
</dbReference>